<evidence type="ECO:0000256" key="3">
    <source>
        <dbReference type="ARBA" id="ARBA00022989"/>
    </source>
</evidence>
<gene>
    <name evidence="11" type="ORF">BGI27_05255</name>
    <name evidence="12" type="ORF">CGU29_03685</name>
</gene>
<dbReference type="GO" id="GO:0007165">
    <property type="term" value="P:signal transduction"/>
    <property type="evidence" value="ECO:0007669"/>
    <property type="project" value="UniProtKB-KW"/>
</dbReference>
<dbReference type="EMBL" id="MDUX01000011">
    <property type="protein sequence ID" value="KAF7599993.1"/>
    <property type="molecule type" value="Genomic_DNA"/>
</dbReference>
<dbReference type="Pfam" id="PF00015">
    <property type="entry name" value="MCPsignal"/>
    <property type="match status" value="1"/>
</dbReference>
<dbReference type="Pfam" id="PF00672">
    <property type="entry name" value="HAMP"/>
    <property type="match status" value="1"/>
</dbReference>
<evidence type="ECO:0000259" key="9">
    <source>
        <dbReference type="PROSITE" id="PS50111"/>
    </source>
</evidence>
<dbReference type="EMBL" id="NMRN01000007">
    <property type="protein sequence ID" value="PAS94424.1"/>
    <property type="molecule type" value="Genomic_DNA"/>
</dbReference>
<evidence type="ECO:0000259" key="10">
    <source>
        <dbReference type="PROSITE" id="PS50885"/>
    </source>
</evidence>
<evidence type="ECO:0000256" key="4">
    <source>
        <dbReference type="ARBA" id="ARBA00023136"/>
    </source>
</evidence>
<accession>A0A272EWD6</accession>
<dbReference type="AlphaFoldDB" id="A0A272EWD6"/>
<reference evidence="12 13" key="2">
    <citation type="submission" date="2017-07" db="EMBL/GenBank/DDBJ databases">
        <title>Candidatus Dactylopiibacterium carminicum, a nitrogen-fixing symbiont of the cochineal insect Dactylopius coccus and Dactylopius opuntiae (Hemiptera: Coccoidea: Dactylopiidae).</title>
        <authorList>
            <person name="Vera A."/>
        </authorList>
    </citation>
    <scope>NUCLEOTIDE SEQUENCE [LARGE SCALE GENOMIC DNA]</scope>
    <source>
        <strain evidence="12 13">NFDCM</strain>
    </source>
</reference>
<evidence type="ECO:0000256" key="5">
    <source>
        <dbReference type="ARBA" id="ARBA00023224"/>
    </source>
</evidence>
<keyword evidence="3 8" id="KW-1133">Transmembrane helix</keyword>
<organism evidence="12 13">
    <name type="scientific">Candidatus Dactylopiibacterium carminicum</name>
    <dbReference type="NCBI Taxonomy" id="857335"/>
    <lineage>
        <taxon>Bacteria</taxon>
        <taxon>Pseudomonadati</taxon>
        <taxon>Pseudomonadota</taxon>
        <taxon>Betaproteobacteria</taxon>
        <taxon>Rhodocyclales</taxon>
        <taxon>Rhodocyclaceae</taxon>
        <taxon>Candidatus Dactylopiibacterium</taxon>
    </lineage>
</organism>
<dbReference type="GO" id="GO:0006935">
    <property type="term" value="P:chemotaxis"/>
    <property type="evidence" value="ECO:0007669"/>
    <property type="project" value="UniProtKB-ARBA"/>
</dbReference>
<dbReference type="PANTHER" id="PTHR32089">
    <property type="entry name" value="METHYL-ACCEPTING CHEMOTAXIS PROTEIN MCPB"/>
    <property type="match status" value="1"/>
</dbReference>
<evidence type="ECO:0000313" key="12">
    <source>
        <dbReference type="EMBL" id="PAS94424.1"/>
    </source>
</evidence>
<keyword evidence="4 8" id="KW-0472">Membrane</keyword>
<comment type="caution">
    <text evidence="12">The sequence shown here is derived from an EMBL/GenBank/DDBJ whole genome shotgun (WGS) entry which is preliminary data.</text>
</comment>
<dbReference type="SUPFAM" id="SSF58104">
    <property type="entry name" value="Methyl-accepting chemotaxis protein (MCP) signaling domain"/>
    <property type="match status" value="1"/>
</dbReference>
<evidence type="ECO:0000256" key="2">
    <source>
        <dbReference type="ARBA" id="ARBA00022692"/>
    </source>
</evidence>
<evidence type="ECO:0000256" key="1">
    <source>
        <dbReference type="ARBA" id="ARBA00004141"/>
    </source>
</evidence>
<keyword evidence="14" id="KW-1185">Reference proteome</keyword>
<dbReference type="Proteomes" id="UP000623509">
    <property type="component" value="Unassembled WGS sequence"/>
</dbReference>
<protein>
    <submittedName>
        <fullName evidence="11">Methyl-accepting chemotaxis protein</fullName>
    </submittedName>
</protein>
<dbReference type="PROSITE" id="PS50885">
    <property type="entry name" value="HAMP"/>
    <property type="match status" value="1"/>
</dbReference>
<evidence type="ECO:0000256" key="7">
    <source>
        <dbReference type="PROSITE-ProRule" id="PRU00284"/>
    </source>
</evidence>
<evidence type="ECO:0000313" key="14">
    <source>
        <dbReference type="Proteomes" id="UP000623509"/>
    </source>
</evidence>
<evidence type="ECO:0000313" key="13">
    <source>
        <dbReference type="Proteomes" id="UP000216107"/>
    </source>
</evidence>
<dbReference type="PANTHER" id="PTHR32089:SF119">
    <property type="entry name" value="METHYL-ACCEPTING CHEMOTAXIS PROTEIN CTPL"/>
    <property type="match status" value="1"/>
</dbReference>
<evidence type="ECO:0000256" key="6">
    <source>
        <dbReference type="ARBA" id="ARBA00029447"/>
    </source>
</evidence>
<keyword evidence="5 7" id="KW-0807">Transducer</keyword>
<evidence type="ECO:0000313" key="11">
    <source>
        <dbReference type="EMBL" id="KAF7599993.1"/>
    </source>
</evidence>
<dbReference type="GO" id="GO:0016020">
    <property type="term" value="C:membrane"/>
    <property type="evidence" value="ECO:0007669"/>
    <property type="project" value="UniProtKB-SubCell"/>
</dbReference>
<dbReference type="CDD" id="cd06225">
    <property type="entry name" value="HAMP"/>
    <property type="match status" value="1"/>
</dbReference>
<comment type="similarity">
    <text evidence="6">Belongs to the methyl-accepting chemotaxis (MCP) protein family.</text>
</comment>
<name>A0A272EWD6_9RHOO</name>
<dbReference type="OrthoDB" id="343520at2"/>
<comment type="subcellular location">
    <subcellularLocation>
        <location evidence="1">Membrane</location>
        <topology evidence="1">Multi-pass membrane protein</topology>
    </subcellularLocation>
</comment>
<dbReference type="Gene3D" id="1.10.287.950">
    <property type="entry name" value="Methyl-accepting chemotaxis protein"/>
    <property type="match status" value="1"/>
</dbReference>
<feature type="domain" description="HAMP" evidence="10">
    <location>
        <begin position="359"/>
        <end position="411"/>
    </location>
</feature>
<dbReference type="CDD" id="cd11386">
    <property type="entry name" value="MCP_signal"/>
    <property type="match status" value="1"/>
</dbReference>
<reference evidence="11 14" key="1">
    <citation type="submission" date="2016-08" db="EMBL/GenBank/DDBJ databases">
        <title>Candidatus Dactylopiibacterium carminicum genome sequence.</title>
        <authorList>
            <person name="Ramirez-Puebla S.T."/>
            <person name="Ormeno-Orrillo E."/>
            <person name="Vera-Ponce De Leon A."/>
            <person name="Luis L."/>
            <person name="Sanchez-Flores A."/>
            <person name="Monica R."/>
            <person name="Martinez-Romero E."/>
        </authorList>
    </citation>
    <scope>NUCLEOTIDE SEQUENCE [LARGE SCALE GENOMIC DNA]</scope>
    <source>
        <strain evidence="11">END1</strain>
    </source>
</reference>
<dbReference type="PROSITE" id="PS50111">
    <property type="entry name" value="CHEMOTAXIS_TRANSDUC_2"/>
    <property type="match status" value="1"/>
</dbReference>
<dbReference type="SMART" id="SM00304">
    <property type="entry name" value="HAMP"/>
    <property type="match status" value="2"/>
</dbReference>
<proteinExistence type="inferred from homology"/>
<dbReference type="FunFam" id="1.10.287.950:FF:000001">
    <property type="entry name" value="Methyl-accepting chemotaxis sensory transducer"/>
    <property type="match status" value="1"/>
</dbReference>
<feature type="domain" description="Methyl-accepting transducer" evidence="9">
    <location>
        <begin position="416"/>
        <end position="652"/>
    </location>
</feature>
<dbReference type="InterPro" id="IPR004089">
    <property type="entry name" value="MCPsignal_dom"/>
</dbReference>
<dbReference type="Proteomes" id="UP000216107">
    <property type="component" value="Unassembled WGS sequence"/>
</dbReference>
<dbReference type="SMART" id="SM00283">
    <property type="entry name" value="MA"/>
    <property type="match status" value="1"/>
</dbReference>
<feature type="transmembrane region" description="Helical" evidence="8">
    <location>
        <begin position="73"/>
        <end position="92"/>
    </location>
</feature>
<sequence length="688" mass="72139">MAQPKTSLFSRLLGDRTRPRIPFNTRTAKVGVLGEKARVLGSELYGAVRSGDVQGFFAPAIRLLNGLRYGSKFALLGALAMATVGFYVAALAQVQHYSLVAHAAEHDAAYGATLPGQAAAVARQFDALATVLQQDDRFGLAERWSALRTAWQGLPATSGEQRAQALAGIKRGLQDFVADLGAASGLLSDSERSRNLLADLLIRKLPNASGRLAALGETTVGLLVTKDVGAEWTRMAALGNSAASARADLLDALVRAGSAASADALKAQAETLAPALQGVLDSAEREVVRGAFSLSPATFINEAGAVQQSLHAAYAPLREVLDQRLAARVEALEARFWYSSLIGALLVGMLCYISAALMMSIFDGVARLAEGATRIGEGELGHRIEYLARDELETVSSQFNRMAAGLATTLGSVRQSVEALQSAAESLASTADRVSDGSVRQSESAASMAASVEEMTVGVEEIARNASAADSAASESGELSVEGGKVVEHAVSEMAQIADSVNQSSAVIAELGQNSARISSIVQSIKDIADQTNLLALNAAIEAARAGEDGRGFAVVADEVRKLAERTTSATKEIAGMVGAIQAGTGRAVTAMQGGVLRVQEGLELTRRSGAAMNGIREESSRVLHSVSEISQALREQSSACTDIARHVEAVAQMAEENNAVIGQARDTARTLVTLAEELTREVRRFRL</sequence>
<evidence type="ECO:0000256" key="8">
    <source>
        <dbReference type="SAM" id="Phobius"/>
    </source>
</evidence>
<feature type="transmembrane region" description="Helical" evidence="8">
    <location>
        <begin position="336"/>
        <end position="358"/>
    </location>
</feature>
<dbReference type="RefSeq" id="WP_095523855.1">
    <property type="nucleotide sequence ID" value="NZ_MDUX01000011.1"/>
</dbReference>
<keyword evidence="2 8" id="KW-0812">Transmembrane</keyword>
<dbReference type="InterPro" id="IPR003660">
    <property type="entry name" value="HAMP_dom"/>
</dbReference>